<feature type="binding site" evidence="1">
    <location>
        <position position="338"/>
    </location>
    <ligand>
        <name>Zn(2+)</name>
        <dbReference type="ChEBI" id="CHEBI:29105"/>
    </ligand>
</feature>
<keyword evidence="3" id="KW-1185">Reference proteome</keyword>
<comment type="caution">
    <text evidence="2">The sequence shown here is derived from an EMBL/GenBank/DDBJ whole genome shotgun (WGS) entry which is preliminary data.</text>
</comment>
<sequence>MIAPRTGAAAAAVTVVGRIAATLADPHRAAAAHRGGRPWPQSLAGGAAGIALLHIERARSGHGEDRTAHAWLTAAVQAPLSTAGNAGLFYGAPCLAFAVHAACSGERHYREARARLHAATCAITTTRLRAAHARIDRGERPALKEFDLIRGLAGLSAYHLAFHPGHPLTTATLSYLVRLTTPLKGGDVFPPWWTGLAPTGEPDPDAYPQGHGNLGLSHGIGSALAVLCLAIRRGVHVPGADEAAGRICAWIDRWRQPGQSGTWWPGLICAAQARAEAIAPHRRPRPSWCYGIAGTARAQQLAGLALGDAGRVQAAEEAMLAVLRDPAQVELLDGIGLCHGKAGLLQSAWRMAADARTPHIASELGSLADALAEDLARPADDFELLDGAAGAALALHTIGTGAAPASRWDSVLALA</sequence>
<dbReference type="RefSeq" id="WP_113983231.1">
    <property type="nucleotide sequence ID" value="NZ_QMEY01000012.1"/>
</dbReference>
<dbReference type="Proteomes" id="UP000253303">
    <property type="component" value="Unassembled WGS sequence"/>
</dbReference>
<name>A0A366LUK0_9ACTN</name>
<evidence type="ECO:0000313" key="3">
    <source>
        <dbReference type="Proteomes" id="UP000253303"/>
    </source>
</evidence>
<dbReference type="GO" id="GO:0031179">
    <property type="term" value="P:peptide modification"/>
    <property type="evidence" value="ECO:0007669"/>
    <property type="project" value="InterPro"/>
</dbReference>
<dbReference type="GO" id="GO:0046872">
    <property type="term" value="F:metal ion binding"/>
    <property type="evidence" value="ECO:0007669"/>
    <property type="project" value="UniProtKB-KW"/>
</dbReference>
<dbReference type="PRINTS" id="PR01955">
    <property type="entry name" value="LANCFRANKIA"/>
</dbReference>
<dbReference type="EMBL" id="QMEY01000012">
    <property type="protein sequence ID" value="RBQ17223.1"/>
    <property type="molecule type" value="Genomic_DNA"/>
</dbReference>
<dbReference type="CDD" id="cd04793">
    <property type="entry name" value="LanC"/>
    <property type="match status" value="1"/>
</dbReference>
<dbReference type="PRINTS" id="PR01950">
    <property type="entry name" value="LANCSUPER"/>
</dbReference>
<accession>A0A366LUK0</accession>
<feature type="binding site" evidence="1">
    <location>
        <position position="339"/>
    </location>
    <ligand>
        <name>Zn(2+)</name>
        <dbReference type="ChEBI" id="CHEBI:29105"/>
    </ligand>
</feature>
<dbReference type="Pfam" id="PF05147">
    <property type="entry name" value="LANC_like"/>
    <property type="match status" value="1"/>
</dbReference>
<feature type="binding site" evidence="1">
    <location>
        <position position="289"/>
    </location>
    <ligand>
        <name>Zn(2+)</name>
        <dbReference type="ChEBI" id="CHEBI:29105"/>
    </ligand>
</feature>
<dbReference type="Gene3D" id="1.50.10.20">
    <property type="match status" value="1"/>
</dbReference>
<evidence type="ECO:0000313" key="2">
    <source>
        <dbReference type="EMBL" id="RBQ17223.1"/>
    </source>
</evidence>
<organism evidence="2 3">
    <name type="scientific">Spongiactinospora rosea</name>
    <dbReference type="NCBI Taxonomy" id="2248750"/>
    <lineage>
        <taxon>Bacteria</taxon>
        <taxon>Bacillati</taxon>
        <taxon>Actinomycetota</taxon>
        <taxon>Actinomycetes</taxon>
        <taxon>Streptosporangiales</taxon>
        <taxon>Streptosporangiaceae</taxon>
        <taxon>Spongiactinospora</taxon>
    </lineage>
</organism>
<evidence type="ECO:0000256" key="1">
    <source>
        <dbReference type="PIRSR" id="PIRSR607822-1"/>
    </source>
</evidence>
<keyword evidence="1" id="KW-0862">Zinc</keyword>
<dbReference type="SUPFAM" id="SSF158745">
    <property type="entry name" value="LanC-like"/>
    <property type="match status" value="1"/>
</dbReference>
<dbReference type="OrthoDB" id="1882482at2"/>
<reference evidence="2 3" key="1">
    <citation type="submission" date="2018-06" db="EMBL/GenBank/DDBJ databases">
        <title>Sphaerisporangium craniellae sp. nov., isolated from a marine sponge in the South China Sea.</title>
        <authorList>
            <person name="Li L."/>
        </authorList>
    </citation>
    <scope>NUCLEOTIDE SEQUENCE [LARGE SCALE GENOMIC DNA]</scope>
    <source>
        <strain evidence="2 3">LHW63015</strain>
    </source>
</reference>
<protein>
    <submittedName>
        <fullName evidence="2">Lantibiotic modifying enzyme</fullName>
    </submittedName>
</protein>
<gene>
    <name evidence="2" type="ORF">DP939_25080</name>
</gene>
<dbReference type="AlphaFoldDB" id="A0A366LUK0"/>
<keyword evidence="1" id="KW-0479">Metal-binding</keyword>
<dbReference type="SMART" id="SM01260">
    <property type="entry name" value="LANC_like"/>
    <property type="match status" value="1"/>
</dbReference>
<dbReference type="InterPro" id="IPR007822">
    <property type="entry name" value="LANC-like"/>
</dbReference>
<proteinExistence type="predicted"/>
<dbReference type="InterPro" id="IPR033889">
    <property type="entry name" value="LanC"/>
</dbReference>